<dbReference type="Proteomes" id="UP000499080">
    <property type="component" value="Unassembled WGS sequence"/>
</dbReference>
<sequence>MPRQKQFGKRKCHRNRFTDMNHKEECADKELLNASESERKLNNSDLFSANSVNENDKRLCNEESTNIIAVLNVLKTLLNTVSKCKHCNNTDCFDVLEETNNRRGLATSFLFICKSCGCYSSSMTSYISENGNDINTRLVYGMRYVGKGKCAARTLCAARNLSLPPANFERLNYSLCQALSSECSK</sequence>
<dbReference type="OrthoDB" id="8376262at2759"/>
<dbReference type="AlphaFoldDB" id="A0A4Y2B5N3"/>
<accession>A0A4Y2B5N3</accession>
<dbReference type="EMBL" id="BGPR01000048">
    <property type="protein sequence ID" value="GBL86364.1"/>
    <property type="molecule type" value="Genomic_DNA"/>
</dbReference>
<organism evidence="2 3">
    <name type="scientific">Araneus ventricosus</name>
    <name type="common">Orbweaver spider</name>
    <name type="synonym">Epeira ventricosa</name>
    <dbReference type="NCBI Taxonomy" id="182803"/>
    <lineage>
        <taxon>Eukaryota</taxon>
        <taxon>Metazoa</taxon>
        <taxon>Ecdysozoa</taxon>
        <taxon>Arthropoda</taxon>
        <taxon>Chelicerata</taxon>
        <taxon>Arachnida</taxon>
        <taxon>Araneae</taxon>
        <taxon>Araneomorphae</taxon>
        <taxon>Entelegynae</taxon>
        <taxon>Araneoidea</taxon>
        <taxon>Araneidae</taxon>
        <taxon>Araneus</taxon>
    </lineage>
</organism>
<proteinExistence type="predicted"/>
<evidence type="ECO:0000259" key="1">
    <source>
        <dbReference type="Pfam" id="PF20700"/>
    </source>
</evidence>
<evidence type="ECO:0000313" key="3">
    <source>
        <dbReference type="Proteomes" id="UP000499080"/>
    </source>
</evidence>
<evidence type="ECO:0000313" key="2">
    <source>
        <dbReference type="EMBL" id="GBL86364.1"/>
    </source>
</evidence>
<protein>
    <recommendedName>
        <fullName evidence="1">Mutator-like transposase domain-containing protein</fullName>
    </recommendedName>
</protein>
<feature type="domain" description="Mutator-like transposase" evidence="1">
    <location>
        <begin position="71"/>
        <end position="167"/>
    </location>
</feature>
<comment type="caution">
    <text evidence="2">The sequence shown here is derived from an EMBL/GenBank/DDBJ whole genome shotgun (WGS) entry which is preliminary data.</text>
</comment>
<dbReference type="InterPro" id="IPR049012">
    <property type="entry name" value="Mutator_transp_dom"/>
</dbReference>
<dbReference type="Pfam" id="PF20700">
    <property type="entry name" value="Mutator"/>
    <property type="match status" value="1"/>
</dbReference>
<name>A0A4Y2B5N3_ARAVE</name>
<gene>
    <name evidence="2" type="ORF">AVEN_164539_1</name>
</gene>
<keyword evidence="3" id="KW-1185">Reference proteome</keyword>
<reference evidence="2 3" key="1">
    <citation type="journal article" date="2019" name="Sci. Rep.">
        <title>Orb-weaving spider Araneus ventricosus genome elucidates the spidroin gene catalogue.</title>
        <authorList>
            <person name="Kono N."/>
            <person name="Nakamura H."/>
            <person name="Ohtoshi R."/>
            <person name="Moran D.A.P."/>
            <person name="Shinohara A."/>
            <person name="Yoshida Y."/>
            <person name="Fujiwara M."/>
            <person name="Mori M."/>
            <person name="Tomita M."/>
            <person name="Arakawa K."/>
        </authorList>
    </citation>
    <scope>NUCLEOTIDE SEQUENCE [LARGE SCALE GENOMIC DNA]</scope>
</reference>